<dbReference type="STRING" id="61647.LG71_03685"/>
<dbReference type="RefSeq" id="WP_045290352.1">
    <property type="nucleotide sequence ID" value="NZ_JAEOAR010000024.1"/>
</dbReference>
<dbReference type="GO" id="GO:0006302">
    <property type="term" value="P:double-strand break repair"/>
    <property type="evidence" value="ECO:0007669"/>
    <property type="project" value="TreeGrafter"/>
</dbReference>
<dbReference type="InterPro" id="IPR003959">
    <property type="entry name" value="ATPase_AAA_core"/>
</dbReference>
<evidence type="ECO:0000313" key="1">
    <source>
        <dbReference type="EMBL" id="KMK12010.1"/>
    </source>
</evidence>
<dbReference type="Gene3D" id="3.40.50.300">
    <property type="entry name" value="P-loop containing nucleotide triphosphate hydrolases"/>
    <property type="match status" value="2"/>
</dbReference>
<reference evidence="1 2" key="1">
    <citation type="submission" date="2015-05" db="EMBL/GenBank/DDBJ databases">
        <title>Genome sequences of Pluralibacter gergoviae.</title>
        <authorList>
            <person name="Greninger A.L."/>
            <person name="Miller S."/>
        </authorList>
    </citation>
    <scope>NUCLEOTIDE SEQUENCE [LARGE SCALE GENOMIC DNA]</scope>
    <source>
        <strain evidence="1 2">JS81F13</strain>
    </source>
</reference>
<dbReference type="PANTHER" id="PTHR32182">
    <property type="entry name" value="DNA REPLICATION AND REPAIR PROTEIN RECF"/>
    <property type="match status" value="1"/>
</dbReference>
<organism evidence="1 2">
    <name type="scientific">Pluralibacter gergoviae</name>
    <name type="common">Enterobacter gergoviae</name>
    <dbReference type="NCBI Taxonomy" id="61647"/>
    <lineage>
        <taxon>Bacteria</taxon>
        <taxon>Pseudomonadati</taxon>
        <taxon>Pseudomonadota</taxon>
        <taxon>Gammaproteobacteria</taxon>
        <taxon>Enterobacterales</taxon>
        <taxon>Enterobacteriaceae</taxon>
        <taxon>Pluralibacter</taxon>
    </lineage>
</organism>
<proteinExistence type="predicted"/>
<dbReference type="InterPro" id="IPR027417">
    <property type="entry name" value="P-loop_NTPase"/>
</dbReference>
<keyword evidence="2" id="KW-1185">Reference proteome</keyword>
<dbReference type="eggNOG" id="COG4637">
    <property type="taxonomic scope" value="Bacteria"/>
</dbReference>
<dbReference type="Pfam" id="PF13304">
    <property type="entry name" value="AAA_21"/>
    <property type="match status" value="1"/>
</dbReference>
<dbReference type="SUPFAM" id="SSF52540">
    <property type="entry name" value="P-loop containing nucleoside triphosphate hydrolases"/>
    <property type="match status" value="1"/>
</dbReference>
<dbReference type="Proteomes" id="UP000036196">
    <property type="component" value="Unassembled WGS sequence"/>
</dbReference>
<dbReference type="EMBL" id="LDZF01000022">
    <property type="protein sequence ID" value="KMK12010.1"/>
    <property type="molecule type" value="Genomic_DNA"/>
</dbReference>
<protein>
    <submittedName>
        <fullName evidence="1">RecF/RecN/SMC N-terminal domain protein</fullName>
    </submittedName>
</protein>
<comment type="caution">
    <text evidence="1">The sequence shown here is derived from an EMBL/GenBank/DDBJ whole genome shotgun (WGS) entry which is preliminary data.</text>
</comment>
<dbReference type="AlphaFoldDB" id="A0A0F0VDZ8"/>
<dbReference type="GO" id="GO:0016887">
    <property type="term" value="F:ATP hydrolysis activity"/>
    <property type="evidence" value="ECO:0007669"/>
    <property type="project" value="InterPro"/>
</dbReference>
<dbReference type="PATRIC" id="fig|61647.13.peg.3068"/>
<dbReference type="PANTHER" id="PTHR32182:SF25">
    <property type="entry name" value="SLR1056 PROTEIN"/>
    <property type="match status" value="1"/>
</dbReference>
<dbReference type="GO" id="GO:0005524">
    <property type="term" value="F:ATP binding"/>
    <property type="evidence" value="ECO:0007669"/>
    <property type="project" value="InterPro"/>
</dbReference>
<evidence type="ECO:0000313" key="2">
    <source>
        <dbReference type="Proteomes" id="UP000036196"/>
    </source>
</evidence>
<dbReference type="InterPro" id="IPR014555">
    <property type="entry name" value="RecF-like"/>
</dbReference>
<gene>
    <name evidence="1" type="ORF">ABW06_18755</name>
</gene>
<dbReference type="PIRSF" id="PIRSF029347">
    <property type="entry name" value="RecF"/>
    <property type="match status" value="1"/>
</dbReference>
<accession>A0A0F0VDZ8</accession>
<name>A0A0F0VDZ8_PLUGE</name>
<dbReference type="GO" id="GO:0000731">
    <property type="term" value="P:DNA synthesis involved in DNA repair"/>
    <property type="evidence" value="ECO:0007669"/>
    <property type="project" value="TreeGrafter"/>
</dbReference>
<sequence length="362" mass="40026">MINRIIIENYRSARKVAFDLGRLNLVFGANGAGKSNIYNALRLIQGAADGRISAQLAGEGGIQRAMWAGDTKTSELRRMTLSVDTDAFSYEMQIGYPDKIPYPTFFKLDPVIKEESLWLAGFGRRPSSLVMKRRNQTVFLTNVEGEKVSYAASLYENESVFGQIGEPHRYPEVSSAREFIRNWRFYHEFNVSGGSPLRAPQVGYRSPVLAGDGLNLAAAFRTIEEVGDGDLLHEVLDSAFPQCAFQVALVDGRFQMQMIRQGLRRPLDAAEMSDGTLRFLCLAVALLSPRPPAFIALNEPENSLHQDMLPALAKLIAEASRYTQIWLTSHSMALATLIKAHAAFSLFELSIEDGASSLAQIG</sequence>